<keyword evidence="3" id="KW-1185">Reference proteome</keyword>
<evidence type="ECO:0000313" key="2">
    <source>
        <dbReference type="EMBL" id="CAH1106724.1"/>
    </source>
</evidence>
<evidence type="ECO:0000313" key="3">
    <source>
        <dbReference type="Proteomes" id="UP001153636"/>
    </source>
</evidence>
<reference evidence="2" key="1">
    <citation type="submission" date="2022-01" db="EMBL/GenBank/DDBJ databases">
        <authorList>
            <person name="King R."/>
        </authorList>
    </citation>
    <scope>NUCLEOTIDE SEQUENCE</scope>
</reference>
<name>A0A9P0CQZ8_9CUCU</name>
<dbReference type="EMBL" id="OV651814">
    <property type="protein sequence ID" value="CAH1106724.1"/>
    <property type="molecule type" value="Genomic_DNA"/>
</dbReference>
<dbReference type="Proteomes" id="UP001153636">
    <property type="component" value="Chromosome 2"/>
</dbReference>
<gene>
    <name evidence="2" type="ORF">PSYICH_LOCUS7352</name>
</gene>
<proteinExistence type="predicted"/>
<organism evidence="2 3">
    <name type="scientific">Psylliodes chrysocephalus</name>
    <dbReference type="NCBI Taxonomy" id="3402493"/>
    <lineage>
        <taxon>Eukaryota</taxon>
        <taxon>Metazoa</taxon>
        <taxon>Ecdysozoa</taxon>
        <taxon>Arthropoda</taxon>
        <taxon>Hexapoda</taxon>
        <taxon>Insecta</taxon>
        <taxon>Pterygota</taxon>
        <taxon>Neoptera</taxon>
        <taxon>Endopterygota</taxon>
        <taxon>Coleoptera</taxon>
        <taxon>Polyphaga</taxon>
        <taxon>Cucujiformia</taxon>
        <taxon>Chrysomeloidea</taxon>
        <taxon>Chrysomelidae</taxon>
        <taxon>Galerucinae</taxon>
        <taxon>Alticini</taxon>
        <taxon>Psylliodes</taxon>
    </lineage>
</organism>
<feature type="region of interest" description="Disordered" evidence="1">
    <location>
        <begin position="70"/>
        <end position="90"/>
    </location>
</feature>
<evidence type="ECO:0000256" key="1">
    <source>
        <dbReference type="SAM" id="MobiDB-lite"/>
    </source>
</evidence>
<accession>A0A9P0CQZ8</accession>
<protein>
    <submittedName>
        <fullName evidence="2">Uncharacterized protein</fullName>
    </submittedName>
</protein>
<dbReference type="AlphaFoldDB" id="A0A9P0CQZ8"/>
<sequence>MVINTPNFCSKNDGLFYYITNDFDPKFTKSMNEESQFLSCYGDRLAVMNFCRQYNKIPSNRKMQLIDKLQRKITGQSSKEQERKREKNKRKIEVGWHNWNEGEHKYKQVRMNTGGGTRRILLPKMAKRDEILEKAKNLFFPNGKSSRGNLSEFKIDIQDFTGEYISQHETVDDMYLNRGVTILRFYLTSKKIPCTVTSDQGIDENLDGHLKQNARKR</sequence>